<comment type="function">
    <text evidence="13">Probable component of the wybutosine biosynthesis pathway. Wybutosine is a hyper modified guanosine with a tricyclic base found at the 3'-position adjacent to the anticodon of eukaryotic phenylalanine tRNA. Catalyzes the condensation of N-methylguanine with 2 carbon atoms from pyruvate to form the tricyclic 4-demethylwyosine, an intermediate in wybutosine biosynthesis.</text>
</comment>
<keyword evidence="6" id="KW-0949">S-adenosyl-L-methionine</keyword>
<proteinExistence type="inferred from homology"/>
<feature type="compositionally biased region" description="Polar residues" evidence="15">
    <location>
        <begin position="87"/>
        <end position="103"/>
    </location>
</feature>
<organism evidence="17 18">
    <name type="scientific">Funneliformis caledonium</name>
    <dbReference type="NCBI Taxonomy" id="1117310"/>
    <lineage>
        <taxon>Eukaryota</taxon>
        <taxon>Fungi</taxon>
        <taxon>Fungi incertae sedis</taxon>
        <taxon>Mucoromycota</taxon>
        <taxon>Glomeromycotina</taxon>
        <taxon>Glomeromycetes</taxon>
        <taxon>Glomerales</taxon>
        <taxon>Glomeraceae</taxon>
        <taxon>Funneliformis</taxon>
    </lineage>
</organism>
<dbReference type="PANTHER" id="PTHR13930:SF0">
    <property type="entry name" value="S-ADENOSYL-L-METHIONINE-DEPENDENT TRNA 4-DEMETHYLWYOSINE SYNTHASE TYW1-RELATED"/>
    <property type="match status" value="1"/>
</dbReference>
<dbReference type="InterPro" id="IPR058240">
    <property type="entry name" value="rSAM_sf"/>
</dbReference>
<dbReference type="EC" id="4.1.3.44" evidence="4"/>
<name>A0A9N9H0K0_9GLOM</name>
<dbReference type="SUPFAM" id="SSF102114">
    <property type="entry name" value="Radical SAM enzymes"/>
    <property type="match status" value="1"/>
</dbReference>
<dbReference type="GO" id="GO:0051539">
    <property type="term" value="F:4 iron, 4 sulfur cluster binding"/>
    <property type="evidence" value="ECO:0007669"/>
    <property type="project" value="UniProtKB-KW"/>
</dbReference>
<evidence type="ECO:0000256" key="6">
    <source>
        <dbReference type="ARBA" id="ARBA00022691"/>
    </source>
</evidence>
<dbReference type="InterPro" id="IPR008254">
    <property type="entry name" value="Flavodoxin/NO_synth"/>
</dbReference>
<dbReference type="OrthoDB" id="271553at2759"/>
<comment type="cofactor">
    <cofactor evidence="1">
        <name>[4Fe-4S] cluster</name>
        <dbReference type="ChEBI" id="CHEBI:49883"/>
    </cofactor>
</comment>
<dbReference type="InterPro" id="IPR034556">
    <property type="entry name" value="tRNA_wybutosine-synthase"/>
</dbReference>
<dbReference type="GO" id="GO:0031591">
    <property type="term" value="P:wybutosine biosynthetic process"/>
    <property type="evidence" value="ECO:0007669"/>
    <property type="project" value="TreeGrafter"/>
</dbReference>
<feature type="compositionally biased region" description="Basic and acidic residues" evidence="15">
    <location>
        <begin position="336"/>
        <end position="348"/>
    </location>
</feature>
<dbReference type="InterPro" id="IPR029039">
    <property type="entry name" value="Flavoprotein-like_sf"/>
</dbReference>
<keyword evidence="18" id="KW-1185">Reference proteome</keyword>
<evidence type="ECO:0000256" key="3">
    <source>
        <dbReference type="ARBA" id="ARBA00010115"/>
    </source>
</evidence>
<keyword evidence="11" id="KW-0411">Iron-sulfur</keyword>
<accession>A0A9N9H0K0</accession>
<keyword evidence="5" id="KW-0004">4Fe-4S</keyword>
<evidence type="ECO:0000256" key="15">
    <source>
        <dbReference type="SAM" id="MobiDB-lite"/>
    </source>
</evidence>
<evidence type="ECO:0000259" key="16">
    <source>
        <dbReference type="PROSITE" id="PS50902"/>
    </source>
</evidence>
<dbReference type="PRINTS" id="PR00369">
    <property type="entry name" value="FLAVODOXIN"/>
</dbReference>
<keyword evidence="9" id="KW-0547">Nucleotide-binding</keyword>
<dbReference type="PANTHER" id="PTHR13930">
    <property type="entry name" value="S-ADENOSYL-L-METHIONINE-DEPENDENT TRNA 4-DEMETHYLWYOSINE SYNTHASE"/>
    <property type="match status" value="1"/>
</dbReference>
<dbReference type="EMBL" id="CAJVPQ010003909">
    <property type="protein sequence ID" value="CAG8640028.1"/>
    <property type="molecule type" value="Genomic_DNA"/>
</dbReference>
<gene>
    <name evidence="17" type="ORF">FCALED_LOCUS10519</name>
</gene>
<comment type="similarity">
    <text evidence="3">Belongs to the TYW1 family.</text>
</comment>
<evidence type="ECO:0000313" key="17">
    <source>
        <dbReference type="EMBL" id="CAG8640028.1"/>
    </source>
</evidence>
<evidence type="ECO:0000256" key="8">
    <source>
        <dbReference type="ARBA" id="ARBA00022723"/>
    </source>
</evidence>
<comment type="pathway">
    <text evidence="2">tRNA modification; wybutosine-tRNA(Phe) biosynthesis.</text>
</comment>
<dbReference type="PROSITE" id="PS50902">
    <property type="entry name" value="FLAVODOXIN_LIKE"/>
    <property type="match status" value="1"/>
</dbReference>
<evidence type="ECO:0000256" key="1">
    <source>
        <dbReference type="ARBA" id="ARBA00001966"/>
    </source>
</evidence>
<protein>
    <recommendedName>
        <fullName evidence="4">tRNA 4-demethylwyosine synthase (AdoMet-dependent)</fullName>
        <ecNumber evidence="4">4.1.3.44</ecNumber>
    </recommendedName>
</protein>
<dbReference type="InterPro" id="IPR001094">
    <property type="entry name" value="Flavdoxin-like"/>
</dbReference>
<evidence type="ECO:0000256" key="10">
    <source>
        <dbReference type="ARBA" id="ARBA00023004"/>
    </source>
</evidence>
<feature type="domain" description="Flavodoxin-like" evidence="16">
    <location>
        <begin position="131"/>
        <end position="275"/>
    </location>
</feature>
<dbReference type="Pfam" id="PF08608">
    <property type="entry name" value="Wyosine_form"/>
    <property type="match status" value="1"/>
</dbReference>
<evidence type="ECO:0000256" key="12">
    <source>
        <dbReference type="ARBA" id="ARBA00023239"/>
    </source>
</evidence>
<evidence type="ECO:0000256" key="4">
    <source>
        <dbReference type="ARBA" id="ARBA00012821"/>
    </source>
</evidence>
<dbReference type="InterPro" id="IPR013917">
    <property type="entry name" value="tRNA_wybutosine-synth"/>
</dbReference>
<evidence type="ECO:0000256" key="9">
    <source>
        <dbReference type="ARBA" id="ARBA00022741"/>
    </source>
</evidence>
<feature type="region of interest" description="Disordered" evidence="15">
    <location>
        <begin position="85"/>
        <end position="104"/>
    </location>
</feature>
<keyword evidence="10" id="KW-0408">Iron</keyword>
<dbReference type="InterPro" id="IPR013785">
    <property type="entry name" value="Aldolase_TIM"/>
</dbReference>
<reference evidence="17" key="1">
    <citation type="submission" date="2021-06" db="EMBL/GenBank/DDBJ databases">
        <authorList>
            <person name="Kallberg Y."/>
            <person name="Tangrot J."/>
            <person name="Rosling A."/>
        </authorList>
    </citation>
    <scope>NUCLEOTIDE SEQUENCE</scope>
    <source>
        <strain evidence="17">UK204</strain>
    </source>
</reference>
<dbReference type="GO" id="GO:0102521">
    <property type="term" value="F:tRNA-4-demethylwyosine synthase activity"/>
    <property type="evidence" value="ECO:0007669"/>
    <property type="project" value="UniProtKB-EC"/>
</dbReference>
<dbReference type="GO" id="GO:0046872">
    <property type="term" value="F:metal ion binding"/>
    <property type="evidence" value="ECO:0007669"/>
    <property type="project" value="UniProtKB-KW"/>
</dbReference>
<evidence type="ECO:0000313" key="18">
    <source>
        <dbReference type="Proteomes" id="UP000789570"/>
    </source>
</evidence>
<evidence type="ECO:0000256" key="13">
    <source>
        <dbReference type="ARBA" id="ARBA00025368"/>
    </source>
</evidence>
<sequence length="706" mass="80962">MLLGYFLRLWADYQVILSSCFMLACVVVLYTTNRNKTRLAKKKHSLEQTTEKEYTDKKVVQGLPTVKEKTTVKGLPKRFKPRLVKKNSGQASNGSGEQTSCCSGNGEECCKNQLSQEMPCTITKELTKEFIKIFYATQTRTAKYFAQQLYESFLERCECSMMDIINYETEDFLSESAICIFIISTYNVEGPLDWFYKWLEDTRYDFRVDKQALSKMRFAVFGLGDSAYGEQFCNQPRNIDKWLGQLGAKRLYPLGEGDKDSDQEKSFEAWKLSLVNVLLDPSTATNNDLNNQIYDSYKLVDVEDMGALAPKLQSARKSKEEEELANKNRNGQPKRSLIEQETHTKEPKEMVTPMLRKSLTKQGYKVVGSHSGVKICRWTKAVIGALKQHQVWPVQTNVFSVGGIIPTPLEFIWKVDPPEMIFSECLDNHYKMIKQMKGIPGIKADRFQEAFNVRHCALSLVGEPILYPHINEFVKLLHDKHISSFLVCNAQHPSRLRALDKVTQLYVSVDASTKESLKKIDRPLFKDFWERFLECLDILSQKGQRTVYRLTLVKDYNTEEIANYVELVGRGKPDFIEVKGVTYCGYGGASKLTMANVPYHNEVISFVDQLNQHLGETYEVAAEHSHSCSILIANTKFKINNQWYTWIDYDKFFELLESGEHFTSLDYVAPTPDWALFGSPEAGFNPEDQRFYRKSKKNNSVKNGGC</sequence>
<evidence type="ECO:0000256" key="7">
    <source>
        <dbReference type="ARBA" id="ARBA00022694"/>
    </source>
</evidence>
<keyword evidence="8" id="KW-0479">Metal-binding</keyword>
<dbReference type="GO" id="GO:0010181">
    <property type="term" value="F:FMN binding"/>
    <property type="evidence" value="ECO:0007669"/>
    <property type="project" value="InterPro"/>
</dbReference>
<dbReference type="Proteomes" id="UP000789570">
    <property type="component" value="Unassembled WGS sequence"/>
</dbReference>
<evidence type="ECO:0000256" key="5">
    <source>
        <dbReference type="ARBA" id="ARBA00022485"/>
    </source>
</evidence>
<feature type="compositionally biased region" description="Basic and acidic residues" evidence="15">
    <location>
        <begin position="317"/>
        <end position="326"/>
    </location>
</feature>
<dbReference type="Pfam" id="PF00258">
    <property type="entry name" value="Flavodoxin_1"/>
    <property type="match status" value="1"/>
</dbReference>
<evidence type="ECO:0000256" key="11">
    <source>
        <dbReference type="ARBA" id="ARBA00023014"/>
    </source>
</evidence>
<feature type="region of interest" description="Disordered" evidence="15">
    <location>
        <begin position="313"/>
        <end position="348"/>
    </location>
</feature>
<dbReference type="AlphaFoldDB" id="A0A9N9H0K0"/>
<evidence type="ECO:0000256" key="2">
    <source>
        <dbReference type="ARBA" id="ARBA00004797"/>
    </source>
</evidence>
<comment type="caution">
    <text evidence="17">The sequence shown here is derived from an EMBL/GenBank/DDBJ whole genome shotgun (WGS) entry which is preliminary data.</text>
</comment>
<dbReference type="SUPFAM" id="SSF52218">
    <property type="entry name" value="Flavoproteins"/>
    <property type="match status" value="1"/>
</dbReference>
<comment type="catalytic activity">
    <reaction evidence="14">
        <text>N(1)-methylguanosine(37) in tRNA(Phe) + pyruvate + S-adenosyl-L-methionine = 4-demethylwyosine(37) in tRNA(Phe) + 5'-deoxyadenosine + L-methionine + CO2 + H2O</text>
        <dbReference type="Rhea" id="RHEA:36347"/>
        <dbReference type="Rhea" id="RHEA-COMP:10164"/>
        <dbReference type="Rhea" id="RHEA-COMP:10165"/>
        <dbReference type="ChEBI" id="CHEBI:15361"/>
        <dbReference type="ChEBI" id="CHEBI:15377"/>
        <dbReference type="ChEBI" id="CHEBI:16526"/>
        <dbReference type="ChEBI" id="CHEBI:17319"/>
        <dbReference type="ChEBI" id="CHEBI:57844"/>
        <dbReference type="ChEBI" id="CHEBI:59789"/>
        <dbReference type="ChEBI" id="CHEBI:64315"/>
        <dbReference type="ChEBI" id="CHEBI:73542"/>
        <dbReference type="EC" id="4.1.3.44"/>
    </reaction>
</comment>
<keyword evidence="12" id="KW-0456">Lyase</keyword>
<dbReference type="Gene3D" id="3.40.50.360">
    <property type="match status" value="1"/>
</dbReference>
<keyword evidence="7" id="KW-0819">tRNA processing</keyword>
<evidence type="ECO:0000256" key="14">
    <source>
        <dbReference type="ARBA" id="ARBA00049466"/>
    </source>
</evidence>
<dbReference type="InterPro" id="IPR007197">
    <property type="entry name" value="rSAM"/>
</dbReference>
<dbReference type="Gene3D" id="3.20.20.70">
    <property type="entry name" value="Aldolase class I"/>
    <property type="match status" value="2"/>
</dbReference>
<dbReference type="Pfam" id="PF04055">
    <property type="entry name" value="Radical_SAM"/>
    <property type="match status" value="1"/>
</dbReference>